<name>A0A3B1CCG0_9ZZZZ</name>
<reference evidence="1" key="1">
    <citation type="submission" date="2018-06" db="EMBL/GenBank/DDBJ databases">
        <authorList>
            <person name="Zhirakovskaya E."/>
        </authorList>
    </citation>
    <scope>NUCLEOTIDE SEQUENCE</scope>
</reference>
<accession>A0A3B1CCG0</accession>
<organism evidence="1">
    <name type="scientific">hydrothermal vent metagenome</name>
    <dbReference type="NCBI Taxonomy" id="652676"/>
    <lineage>
        <taxon>unclassified sequences</taxon>
        <taxon>metagenomes</taxon>
        <taxon>ecological metagenomes</taxon>
    </lineage>
</organism>
<gene>
    <name evidence="1" type="ORF">MNBD_NITROSPINAE04-2186</name>
</gene>
<proteinExistence type="predicted"/>
<sequence length="52" mass="6498">MKVTVKDMMRHYLNPLHVYCSLTYLLRREKALRTARKYERRIYKLFVNAFFL</sequence>
<dbReference type="AlphaFoldDB" id="A0A3B1CCG0"/>
<evidence type="ECO:0000313" key="1">
    <source>
        <dbReference type="EMBL" id="VAX20470.1"/>
    </source>
</evidence>
<dbReference type="EMBL" id="UOGA01000177">
    <property type="protein sequence ID" value="VAX20470.1"/>
    <property type="molecule type" value="Genomic_DNA"/>
</dbReference>
<protein>
    <submittedName>
        <fullName evidence="1">Uncharacterized protein</fullName>
    </submittedName>
</protein>